<accession>A0A221KJ73</accession>
<dbReference type="InterPro" id="IPR004556">
    <property type="entry name" value="HemK-like"/>
</dbReference>
<dbReference type="GO" id="GO:0032259">
    <property type="term" value="P:methylation"/>
    <property type="evidence" value="ECO:0007669"/>
    <property type="project" value="UniProtKB-KW"/>
</dbReference>
<dbReference type="Gene3D" id="1.10.8.10">
    <property type="entry name" value="DNA helicase RuvA subunit, C-terminal domain"/>
    <property type="match status" value="1"/>
</dbReference>
<dbReference type="InterPro" id="IPR002052">
    <property type="entry name" value="DNA_methylase_N6_adenine_CS"/>
</dbReference>
<dbReference type="KEGG" id="vff:VITFI_CDS3106"/>
<dbReference type="AlphaFoldDB" id="A0A221KJ73"/>
<dbReference type="Proteomes" id="UP000199729">
    <property type="component" value="Chromosome"/>
</dbReference>
<evidence type="ECO:0000259" key="7">
    <source>
        <dbReference type="Pfam" id="PF17827"/>
    </source>
</evidence>
<gene>
    <name evidence="5" type="primary">prmC</name>
    <name evidence="8" type="ORF">VITFI_CDS3106</name>
</gene>
<feature type="binding site" evidence="5">
    <location>
        <position position="142"/>
    </location>
    <ligand>
        <name>S-adenosyl-L-methionine</name>
        <dbReference type="ChEBI" id="CHEBI:59789"/>
    </ligand>
</feature>
<keyword evidence="9" id="KW-1185">Reference proteome</keyword>
<comment type="similarity">
    <text evidence="5">Belongs to the protein N5-glutamine methyltransferase family. PrmC subfamily.</text>
</comment>
<dbReference type="CDD" id="cd02440">
    <property type="entry name" value="AdoMet_MTases"/>
    <property type="match status" value="1"/>
</dbReference>
<sequence length="275" mass="29900">MTRPRTADGLLHHARALGLDRWEAQRLLEHLSGHNRTWWVMHGDEPLAEALIDAFWHACQRRSAGEPLAYVVGEQEFHGLTLQVTPAVLVPRPDTETLVDWALTCLPALGPRPRIVDLGTGSGAIALALRHRWPSAEVVAVDISAEALAVAQGNGARLGLPVDWRLSHWWDALAGERFDLIVSNPPYIAEDDPHLPGLRHEPLGALTPGGDGLDAYRHILAGVGEHLAPGGWVLFEHGWDQAPAVQTLLTQASLRNVQSRADLAGHLRCSGGQNP</sequence>
<evidence type="ECO:0000313" key="8">
    <source>
        <dbReference type="EMBL" id="ASM78883.1"/>
    </source>
</evidence>
<dbReference type="Pfam" id="PF05175">
    <property type="entry name" value="MTS"/>
    <property type="match status" value="1"/>
</dbReference>
<keyword evidence="1 5" id="KW-0489">Methyltransferase</keyword>
<evidence type="ECO:0000256" key="2">
    <source>
        <dbReference type="ARBA" id="ARBA00022679"/>
    </source>
</evidence>
<evidence type="ECO:0000259" key="6">
    <source>
        <dbReference type="Pfam" id="PF05175"/>
    </source>
</evidence>
<dbReference type="Pfam" id="PF17827">
    <property type="entry name" value="PrmC_N"/>
    <property type="match status" value="1"/>
</dbReference>
<feature type="domain" description="Methyltransferase small" evidence="6">
    <location>
        <begin position="105"/>
        <end position="190"/>
    </location>
</feature>
<feature type="binding site" evidence="5">
    <location>
        <position position="169"/>
    </location>
    <ligand>
        <name>S-adenosyl-L-methionine</name>
        <dbReference type="ChEBI" id="CHEBI:59789"/>
    </ligand>
</feature>
<dbReference type="SUPFAM" id="SSF53335">
    <property type="entry name" value="S-adenosyl-L-methionine-dependent methyltransferases"/>
    <property type="match status" value="1"/>
</dbReference>
<comment type="catalytic activity">
    <reaction evidence="4 5">
        <text>L-glutaminyl-[peptide chain release factor] + S-adenosyl-L-methionine = N(5)-methyl-L-glutaminyl-[peptide chain release factor] + S-adenosyl-L-homocysteine + H(+)</text>
        <dbReference type="Rhea" id="RHEA:42896"/>
        <dbReference type="Rhea" id="RHEA-COMP:10271"/>
        <dbReference type="Rhea" id="RHEA-COMP:10272"/>
        <dbReference type="ChEBI" id="CHEBI:15378"/>
        <dbReference type="ChEBI" id="CHEBI:30011"/>
        <dbReference type="ChEBI" id="CHEBI:57856"/>
        <dbReference type="ChEBI" id="CHEBI:59789"/>
        <dbReference type="ChEBI" id="CHEBI:61891"/>
        <dbReference type="EC" id="2.1.1.297"/>
    </reaction>
</comment>
<feature type="binding site" evidence="5">
    <location>
        <position position="184"/>
    </location>
    <ligand>
        <name>S-adenosyl-L-methionine</name>
        <dbReference type="ChEBI" id="CHEBI:59789"/>
    </ligand>
</feature>
<evidence type="ECO:0000313" key="9">
    <source>
        <dbReference type="Proteomes" id="UP000199729"/>
    </source>
</evidence>
<evidence type="ECO:0000256" key="1">
    <source>
        <dbReference type="ARBA" id="ARBA00022603"/>
    </source>
</evidence>
<evidence type="ECO:0000256" key="4">
    <source>
        <dbReference type="ARBA" id="ARBA00048391"/>
    </source>
</evidence>
<keyword evidence="2 5" id="KW-0808">Transferase</keyword>
<evidence type="ECO:0000256" key="5">
    <source>
        <dbReference type="HAMAP-Rule" id="MF_02126"/>
    </source>
</evidence>
<keyword evidence="3 5" id="KW-0949">S-adenosyl-L-methionine</keyword>
<dbReference type="PANTHER" id="PTHR18895:SF74">
    <property type="entry name" value="MTRF1L RELEASE FACTOR GLUTAMINE METHYLTRANSFERASE"/>
    <property type="match status" value="1"/>
</dbReference>
<comment type="function">
    <text evidence="5">Methylates the class 1 translation termination release factors RF1/PrfA and RF2/PrfB on the glutamine residue of the universally conserved GGQ motif.</text>
</comment>
<dbReference type="InterPro" id="IPR040758">
    <property type="entry name" value="PrmC_N"/>
</dbReference>
<feature type="domain" description="Release factor glutamine methyltransferase N-terminal" evidence="7">
    <location>
        <begin position="18"/>
        <end position="73"/>
    </location>
</feature>
<dbReference type="HAMAP" id="MF_02126">
    <property type="entry name" value="RF_methyltr_PrmC"/>
    <property type="match status" value="1"/>
</dbReference>
<dbReference type="GO" id="GO:0102559">
    <property type="term" value="F:peptide chain release factor N(5)-glutamine methyltransferase activity"/>
    <property type="evidence" value="ECO:0007669"/>
    <property type="project" value="UniProtKB-EC"/>
</dbReference>
<dbReference type="InterPro" id="IPR007848">
    <property type="entry name" value="Small_mtfrase_dom"/>
</dbReference>
<dbReference type="OrthoDB" id="9800643at2"/>
<dbReference type="PROSITE" id="PS00092">
    <property type="entry name" value="N6_MTASE"/>
    <property type="match status" value="1"/>
</dbReference>
<dbReference type="InterPro" id="IPR029063">
    <property type="entry name" value="SAM-dependent_MTases_sf"/>
</dbReference>
<feature type="binding site" evidence="5">
    <location>
        <begin position="119"/>
        <end position="123"/>
    </location>
    <ligand>
        <name>S-adenosyl-L-methionine</name>
        <dbReference type="ChEBI" id="CHEBI:59789"/>
    </ligand>
</feature>
<reference evidence="8 9" key="1">
    <citation type="submission" date="2017-07" db="EMBL/GenBank/DDBJ databases">
        <title>Complete Genome Sequence of the cosmetic ferment Vitreoscilla filiformis (ATCC15551).</title>
        <authorList>
            <person name="Contreras S."/>
            <person name="Sagory-Zalkind P."/>
            <person name="Blanquart H."/>
            <person name="Iltis A."/>
            <person name="Morand S.C."/>
        </authorList>
    </citation>
    <scope>NUCLEOTIDE SEQUENCE [LARGE SCALE GENOMIC DNA]</scope>
    <source>
        <strain evidence="8 9">ATCC 15551</strain>
    </source>
</reference>
<dbReference type="EC" id="2.1.1.297" evidence="5"/>
<dbReference type="EMBL" id="CP022423">
    <property type="protein sequence ID" value="ASM78883.1"/>
    <property type="molecule type" value="Genomic_DNA"/>
</dbReference>
<dbReference type="Gene3D" id="3.40.50.150">
    <property type="entry name" value="Vaccinia Virus protein VP39"/>
    <property type="match status" value="1"/>
</dbReference>
<dbReference type="RefSeq" id="WP_089417749.1">
    <property type="nucleotide sequence ID" value="NZ_CP022423.1"/>
</dbReference>
<feature type="binding site" evidence="5">
    <location>
        <begin position="184"/>
        <end position="187"/>
    </location>
    <ligand>
        <name>substrate</name>
    </ligand>
</feature>
<name>A0A221KJ73_VITFI</name>
<evidence type="ECO:0000256" key="3">
    <source>
        <dbReference type="ARBA" id="ARBA00022691"/>
    </source>
</evidence>
<dbReference type="NCBIfam" id="TIGR03534">
    <property type="entry name" value="RF_mod_PrmC"/>
    <property type="match status" value="1"/>
</dbReference>
<organism evidence="8 9">
    <name type="scientific">Vitreoscilla filiformis</name>
    <dbReference type="NCBI Taxonomy" id="63"/>
    <lineage>
        <taxon>Bacteria</taxon>
        <taxon>Pseudomonadati</taxon>
        <taxon>Pseudomonadota</taxon>
        <taxon>Betaproteobacteria</taxon>
        <taxon>Neisseriales</taxon>
        <taxon>Neisseriaceae</taxon>
        <taxon>Vitreoscilla</taxon>
    </lineage>
</organism>
<dbReference type="GO" id="GO:0003676">
    <property type="term" value="F:nucleic acid binding"/>
    <property type="evidence" value="ECO:0007669"/>
    <property type="project" value="InterPro"/>
</dbReference>
<protein>
    <recommendedName>
        <fullName evidence="5">Release factor glutamine methyltransferase</fullName>
        <shortName evidence="5">RF MTase</shortName>
        <ecNumber evidence="5">2.1.1.297</ecNumber>
    </recommendedName>
    <alternativeName>
        <fullName evidence="5">N5-glutamine methyltransferase PrmC</fullName>
    </alternativeName>
    <alternativeName>
        <fullName evidence="5">Protein-(glutamine-N5) MTase PrmC</fullName>
    </alternativeName>
    <alternativeName>
        <fullName evidence="5">Protein-glutamine N-methyltransferase PrmC</fullName>
    </alternativeName>
</protein>
<dbReference type="InterPro" id="IPR019874">
    <property type="entry name" value="RF_methyltr_PrmC"/>
</dbReference>
<proteinExistence type="inferred from homology"/>
<dbReference type="InterPro" id="IPR050320">
    <property type="entry name" value="N5-glutamine_MTase"/>
</dbReference>
<dbReference type="FunFam" id="3.40.50.150:FF:000053">
    <property type="entry name" value="Release factor glutamine methyltransferase"/>
    <property type="match status" value="1"/>
</dbReference>
<dbReference type="NCBIfam" id="TIGR00536">
    <property type="entry name" value="hemK_fam"/>
    <property type="match status" value="1"/>
</dbReference>
<dbReference type="PANTHER" id="PTHR18895">
    <property type="entry name" value="HEMK METHYLTRANSFERASE"/>
    <property type="match status" value="1"/>
</dbReference>